<name>A0A0M8MWA6_9BASI</name>
<dbReference type="Pfam" id="PF04670">
    <property type="entry name" value="Gtr1_RagA"/>
    <property type="match status" value="1"/>
</dbReference>
<dbReference type="InterPro" id="IPR006762">
    <property type="entry name" value="Gtr1_RagA"/>
</dbReference>
<dbReference type="PANTHER" id="PTHR11259:SF2">
    <property type="entry name" value="GH16429P"/>
    <property type="match status" value="1"/>
</dbReference>
<evidence type="ECO:0000256" key="4">
    <source>
        <dbReference type="RuleBase" id="RU367014"/>
    </source>
</evidence>
<evidence type="ECO:0000256" key="5">
    <source>
        <dbReference type="SAM" id="MobiDB-lite"/>
    </source>
</evidence>
<dbReference type="GO" id="GO:1990131">
    <property type="term" value="C:Gtr1-Gtr2 GTPase complex"/>
    <property type="evidence" value="ECO:0007669"/>
    <property type="project" value="UniProtKB-UniRule"/>
</dbReference>
<comment type="subunit">
    <text evidence="4">Component of the GSE complex.</text>
</comment>
<dbReference type="OrthoDB" id="26136at2759"/>
<protein>
    <recommendedName>
        <fullName evidence="4">GTP-binding protein</fullName>
    </recommendedName>
</protein>
<dbReference type="GO" id="GO:0005525">
    <property type="term" value="F:GTP binding"/>
    <property type="evidence" value="ECO:0007669"/>
    <property type="project" value="UniProtKB-UniRule"/>
</dbReference>
<dbReference type="GeneID" id="28727380"/>
<dbReference type="EMBL" id="LGAV01000003">
    <property type="protein sequence ID" value="KOS15070.1"/>
    <property type="molecule type" value="Genomic_DNA"/>
</dbReference>
<dbReference type="Proteomes" id="UP000037751">
    <property type="component" value="Unassembled WGS sequence"/>
</dbReference>
<dbReference type="GO" id="GO:1904263">
    <property type="term" value="P:positive regulation of TORC1 signaling"/>
    <property type="evidence" value="ECO:0007669"/>
    <property type="project" value="TreeGrafter"/>
</dbReference>
<feature type="region of interest" description="Disordered" evidence="5">
    <location>
        <begin position="1"/>
        <end position="22"/>
    </location>
</feature>
<accession>A0A0M8MWA6</accession>
<evidence type="ECO:0000256" key="1">
    <source>
        <dbReference type="ARBA" id="ARBA00007756"/>
    </source>
</evidence>
<dbReference type="VEuPathDB" id="FungiDB:Malapachy_0993"/>
<dbReference type="GO" id="GO:0003924">
    <property type="term" value="F:GTPase activity"/>
    <property type="evidence" value="ECO:0007669"/>
    <property type="project" value="UniProtKB-UniRule"/>
</dbReference>
<sequence>MEDVLASSLSRDPPIDDGNNKVHVPHNVLLVGPRRAGKSSLCKVVYESYQPNDTLFLAPTMRTQKLDANTFQNIQLWDVPGSALMSFSSSDQHHPPPIFATPNMDFAWAEVNAIIFVLDAQDDYFEALSKLNQVIVHAYTHNKSVHFHVFINKADGLSEDYRYDTQRDIEQRVTEGLIDSSHEFSGPNDEPVQLDQQVTLKFHLTSVFDTSVFIAFSRIQHQLMQGPQENQALESMDSASAVTAMPSSPGKMLPPKPPRMVSLMEALETACNLLCTSCYFEKAYIFDVPSCTFVGCDTSPFDLALFDVMFQYIQFLRQFSDLYSHLRDIDSMVEKKDEYTRVWSSSIVRLGNDTTVAFWQLDSHLALLAVIQSDIQSTNTSILDYNVDLFRTTIAELHRLARP</sequence>
<reference evidence="6 7" key="1">
    <citation type="submission" date="2015-07" db="EMBL/GenBank/DDBJ databases">
        <title>Draft Genome Sequence of Malassezia furfur CBS1878 and Malassezia pachydermatis CBS1879.</title>
        <authorList>
            <person name="Triana S."/>
            <person name="Ohm R."/>
            <person name="Gonzalez A."/>
            <person name="DeCock H."/>
            <person name="Restrepo S."/>
            <person name="Celis A."/>
        </authorList>
    </citation>
    <scope>NUCLEOTIDE SEQUENCE [LARGE SCALE GENOMIC DNA]</scope>
    <source>
        <strain evidence="6 7">CBS 1879</strain>
    </source>
</reference>
<dbReference type="GO" id="GO:0009267">
    <property type="term" value="P:cellular response to starvation"/>
    <property type="evidence" value="ECO:0007669"/>
    <property type="project" value="TreeGrafter"/>
</dbReference>
<keyword evidence="3 4" id="KW-0342">GTP-binding</keyword>
<dbReference type="Gene3D" id="3.40.50.300">
    <property type="entry name" value="P-loop containing nucleotide triphosphate hydrolases"/>
    <property type="match status" value="1"/>
</dbReference>
<evidence type="ECO:0000313" key="7">
    <source>
        <dbReference type="Proteomes" id="UP000037751"/>
    </source>
</evidence>
<comment type="function">
    <text evidence="4">GTPase involved in activation of the TORC1 signaling pathway, which promotes growth and represses autophagy in nutrient-rich conditions.</text>
</comment>
<dbReference type="STRING" id="77020.A0A0M8MWA6"/>
<comment type="caution">
    <text evidence="6">The sequence shown here is derived from an EMBL/GenBank/DDBJ whole genome shotgun (WGS) entry which is preliminary data.</text>
</comment>
<organism evidence="6 7">
    <name type="scientific">Malassezia pachydermatis</name>
    <dbReference type="NCBI Taxonomy" id="77020"/>
    <lineage>
        <taxon>Eukaryota</taxon>
        <taxon>Fungi</taxon>
        <taxon>Dikarya</taxon>
        <taxon>Basidiomycota</taxon>
        <taxon>Ustilaginomycotina</taxon>
        <taxon>Malasseziomycetes</taxon>
        <taxon>Malasseziales</taxon>
        <taxon>Malasseziaceae</taxon>
        <taxon>Malassezia</taxon>
    </lineage>
</organism>
<dbReference type="GO" id="GO:0005634">
    <property type="term" value="C:nucleus"/>
    <property type="evidence" value="ECO:0007669"/>
    <property type="project" value="TreeGrafter"/>
</dbReference>
<dbReference type="RefSeq" id="XP_017992702.1">
    <property type="nucleotide sequence ID" value="XM_018135505.1"/>
</dbReference>
<keyword evidence="2 4" id="KW-0547">Nucleotide-binding</keyword>
<dbReference type="PANTHER" id="PTHR11259">
    <property type="entry name" value="RAS-RELATED GTP BINDING RAG/GTR YEAST"/>
    <property type="match status" value="1"/>
</dbReference>
<keyword evidence="7" id="KW-1185">Reference proteome</keyword>
<evidence type="ECO:0000256" key="2">
    <source>
        <dbReference type="ARBA" id="ARBA00022741"/>
    </source>
</evidence>
<dbReference type="InterPro" id="IPR027417">
    <property type="entry name" value="P-loop_NTPase"/>
</dbReference>
<evidence type="ECO:0000313" key="6">
    <source>
        <dbReference type="EMBL" id="KOS15070.1"/>
    </source>
</evidence>
<gene>
    <name evidence="6" type="ORF">Malapachy_0993</name>
</gene>
<dbReference type="GO" id="GO:0010507">
    <property type="term" value="P:negative regulation of autophagy"/>
    <property type="evidence" value="ECO:0007669"/>
    <property type="project" value="TreeGrafter"/>
</dbReference>
<comment type="similarity">
    <text evidence="1 4">Belongs to the GTR/RAG GTP-binding protein family.</text>
</comment>
<dbReference type="SUPFAM" id="SSF52540">
    <property type="entry name" value="P-loop containing nucleoside triphosphate hydrolases"/>
    <property type="match status" value="1"/>
</dbReference>
<dbReference type="Gene3D" id="3.30.450.190">
    <property type="match status" value="1"/>
</dbReference>
<dbReference type="GO" id="GO:0000329">
    <property type="term" value="C:fungal-type vacuole membrane"/>
    <property type="evidence" value="ECO:0007669"/>
    <property type="project" value="TreeGrafter"/>
</dbReference>
<evidence type="ECO:0000256" key="3">
    <source>
        <dbReference type="ARBA" id="ARBA00023134"/>
    </source>
</evidence>
<dbReference type="AlphaFoldDB" id="A0A0M8MWA6"/>
<proteinExistence type="inferred from homology"/>